<name>A0ABQ9DG91_9PASS</name>
<keyword evidence="3" id="KW-1185">Reference proteome</keyword>
<accession>A0ABQ9DG91</accession>
<protein>
    <recommendedName>
        <fullName evidence="1">Reverse transcriptase domain-containing protein</fullName>
    </recommendedName>
</protein>
<comment type="caution">
    <text evidence="2">The sequence shown here is derived from an EMBL/GenBank/DDBJ whole genome shotgun (WGS) entry which is preliminary data.</text>
</comment>
<proteinExistence type="predicted"/>
<reference evidence="2" key="1">
    <citation type="submission" date="2019-10" db="EMBL/GenBank/DDBJ databases">
        <authorList>
            <person name="Soares A.E.R."/>
            <person name="Aleixo A."/>
            <person name="Schneider P."/>
            <person name="Miyaki C.Y."/>
            <person name="Schneider M.P."/>
            <person name="Mello C."/>
            <person name="Vasconcelos A.T.R."/>
        </authorList>
    </citation>
    <scope>NUCLEOTIDE SEQUENCE</scope>
    <source>
        <tissue evidence="2">Muscle</tissue>
    </source>
</reference>
<dbReference type="Pfam" id="PF00078">
    <property type="entry name" value="RVT_1"/>
    <property type="match status" value="1"/>
</dbReference>
<dbReference type="EMBL" id="WHWB01033704">
    <property type="protein sequence ID" value="KAJ7418044.1"/>
    <property type="molecule type" value="Genomic_DNA"/>
</dbReference>
<dbReference type="Proteomes" id="UP001145742">
    <property type="component" value="Unassembled WGS sequence"/>
</dbReference>
<gene>
    <name evidence="2" type="ORF">WISP_61231</name>
</gene>
<dbReference type="InterPro" id="IPR000477">
    <property type="entry name" value="RT_dom"/>
</dbReference>
<evidence type="ECO:0000259" key="1">
    <source>
        <dbReference type="Pfam" id="PF00078"/>
    </source>
</evidence>
<dbReference type="PANTHER" id="PTHR33395">
    <property type="entry name" value="TRANSCRIPTASE, PUTATIVE-RELATED-RELATED"/>
    <property type="match status" value="1"/>
</dbReference>
<organism evidence="2 3">
    <name type="scientific">Willisornis vidua</name>
    <name type="common">Xingu scale-backed antbird</name>
    <dbReference type="NCBI Taxonomy" id="1566151"/>
    <lineage>
        <taxon>Eukaryota</taxon>
        <taxon>Metazoa</taxon>
        <taxon>Chordata</taxon>
        <taxon>Craniata</taxon>
        <taxon>Vertebrata</taxon>
        <taxon>Euteleostomi</taxon>
        <taxon>Archelosauria</taxon>
        <taxon>Archosauria</taxon>
        <taxon>Dinosauria</taxon>
        <taxon>Saurischia</taxon>
        <taxon>Theropoda</taxon>
        <taxon>Coelurosauria</taxon>
        <taxon>Aves</taxon>
        <taxon>Neognathae</taxon>
        <taxon>Neoaves</taxon>
        <taxon>Telluraves</taxon>
        <taxon>Australaves</taxon>
        <taxon>Passeriformes</taxon>
        <taxon>Thamnophilidae</taxon>
        <taxon>Willisornis</taxon>
    </lineage>
</organism>
<evidence type="ECO:0000313" key="3">
    <source>
        <dbReference type="Proteomes" id="UP001145742"/>
    </source>
</evidence>
<evidence type="ECO:0000313" key="2">
    <source>
        <dbReference type="EMBL" id="KAJ7418044.1"/>
    </source>
</evidence>
<feature type="domain" description="Reverse transcriptase" evidence="1">
    <location>
        <begin position="32"/>
        <end position="132"/>
    </location>
</feature>
<sequence length="145" mass="17018">MRELAKEFTIYQQSWLTREVQDDWKLANVMSIHKKGWKEDPGNYRPVILISVPRKVMEQIIVSVITQHLQDGQGIRRRQHWFRRDRSCLSNLIFYDQLTNLVDQGKAVDVVSLDFSKAFDTVLAAHGLYRCTLCCIKNRLDGWAH</sequence>
<dbReference type="PANTHER" id="PTHR33395:SF22">
    <property type="entry name" value="REVERSE TRANSCRIPTASE DOMAIN-CONTAINING PROTEIN"/>
    <property type="match status" value="1"/>
</dbReference>